<feature type="compositionally biased region" description="Gly residues" evidence="1">
    <location>
        <begin position="138"/>
        <end position="149"/>
    </location>
</feature>
<dbReference type="Proteomes" id="UP001316803">
    <property type="component" value="Unassembled WGS sequence"/>
</dbReference>
<evidence type="ECO:0000313" key="3">
    <source>
        <dbReference type="Proteomes" id="UP001316803"/>
    </source>
</evidence>
<sequence>MSAQTGITTPSISANLQATDAVAEPWYEKTKRMLALEIKAKAESRKSYPAKLDFSPLDVDAIYHQSKAAWVRGMRLEITLSDFQKFIVMAMMEYLWGDKKMPGQEAADVRASDPNIAGTYQGDADGGNTGTASWGNDAGTGGGDTGGAW</sequence>
<dbReference type="EMBL" id="JAKLMC020000005">
    <property type="protein sequence ID" value="KAK5956156.1"/>
    <property type="molecule type" value="Genomic_DNA"/>
</dbReference>
<protein>
    <submittedName>
        <fullName evidence="2">Uncharacterized protein</fullName>
    </submittedName>
</protein>
<evidence type="ECO:0000256" key="1">
    <source>
        <dbReference type="SAM" id="MobiDB-lite"/>
    </source>
</evidence>
<comment type="caution">
    <text evidence="2">The sequence shown here is derived from an EMBL/GenBank/DDBJ whole genome shotgun (WGS) entry which is preliminary data.</text>
</comment>
<reference evidence="2 3" key="1">
    <citation type="submission" date="2022-12" db="EMBL/GenBank/DDBJ databases">
        <title>Genomic features and morphological characterization of a novel Knufia sp. strain isolated from spacecraft assembly facility.</title>
        <authorList>
            <person name="Teixeira M."/>
            <person name="Chander A.M."/>
            <person name="Stajich J.E."/>
            <person name="Venkateswaran K."/>
        </authorList>
    </citation>
    <scope>NUCLEOTIDE SEQUENCE [LARGE SCALE GENOMIC DNA]</scope>
    <source>
        <strain evidence="2 3">FJI-L2-BK-P2</strain>
    </source>
</reference>
<keyword evidence="3" id="KW-1185">Reference proteome</keyword>
<dbReference type="AlphaFoldDB" id="A0AAN8FD65"/>
<evidence type="ECO:0000313" key="2">
    <source>
        <dbReference type="EMBL" id="KAK5956156.1"/>
    </source>
</evidence>
<organism evidence="2 3">
    <name type="scientific">Knufia fluminis</name>
    <dbReference type="NCBI Taxonomy" id="191047"/>
    <lineage>
        <taxon>Eukaryota</taxon>
        <taxon>Fungi</taxon>
        <taxon>Dikarya</taxon>
        <taxon>Ascomycota</taxon>
        <taxon>Pezizomycotina</taxon>
        <taxon>Eurotiomycetes</taxon>
        <taxon>Chaetothyriomycetidae</taxon>
        <taxon>Chaetothyriales</taxon>
        <taxon>Trichomeriaceae</taxon>
        <taxon>Knufia</taxon>
    </lineage>
</organism>
<feature type="region of interest" description="Disordered" evidence="1">
    <location>
        <begin position="114"/>
        <end position="149"/>
    </location>
</feature>
<name>A0AAN8FD65_9EURO</name>
<accession>A0AAN8FD65</accession>
<proteinExistence type="predicted"/>
<gene>
    <name evidence="2" type="ORF">OHC33_002729</name>
</gene>